<dbReference type="InterPro" id="IPR000225">
    <property type="entry name" value="Armadillo"/>
</dbReference>
<comment type="similarity">
    <text evidence="1 5">Belongs to the importin alpha family.</text>
</comment>
<evidence type="ECO:0000256" key="6">
    <source>
        <dbReference type="PROSITE-ProRule" id="PRU00259"/>
    </source>
</evidence>
<evidence type="ECO:0000313" key="10">
    <source>
        <dbReference type="Proteomes" id="UP001208570"/>
    </source>
</evidence>
<sequence length="527" mass="57782">MSHNQENRFRAYKNKGKDVEELRRRRTEVSVELRKAKKDDQLSKRRNLTLDDEPTSPLTDSSNTKSKEAVAIMSMVEIINGIQGSDSGMQFQATQSARRLLSRERQPPIDDVIKAGVIPRLIEFLGPNCEDRPDLQFEAAWALTNVASGTSEQTRAVVKDGAIPPFIRLLSSKYSNVAEQAVWALGNIAGDGTELRDCVITSGCIDPLLALVSPETPPAFLRNVTWTLSNLCRNKNPPPPYEAVSKCLPVLSMLVHHTDKEVLSDTCWALSYLTDGTNDKIQQVIDTGIVPRLVELLSCDHVSVLTPALRTVGNIVTGDDTQTQCVIENSALPAFVNLLQHPKNTIQKEACWTISNITAGNQTQIQAVIDAGLIPYVVRVLAEGDFKSQKEAVWAITNLTSGGTIEQITYCVQQDIIKHLSNLLTVKEAKVILVILDAITNILTTADKLGQLEGACMMIEEAGGLDKIEALQQHENEQVYHTALNIIEKYFSSEGDEDDNLLPSNGQGEGFQFSEAASAAPDGGFTF</sequence>
<dbReference type="Pfam" id="PF16186">
    <property type="entry name" value="Arm_3"/>
    <property type="match status" value="1"/>
</dbReference>
<dbReference type="InterPro" id="IPR016024">
    <property type="entry name" value="ARM-type_fold"/>
</dbReference>
<keyword evidence="2 5" id="KW-0813">Transport</keyword>
<feature type="region of interest" description="Disordered" evidence="7">
    <location>
        <begin position="1"/>
        <end position="66"/>
    </location>
</feature>
<accession>A0AAD9IZH8</accession>
<dbReference type="Gene3D" id="1.20.5.690">
    <property type="entry name" value="Importin-alpha, importin-beta-binding domain"/>
    <property type="match status" value="1"/>
</dbReference>
<evidence type="ECO:0000256" key="5">
    <source>
        <dbReference type="PIRNR" id="PIRNR005673"/>
    </source>
</evidence>
<keyword evidence="3" id="KW-0677">Repeat</keyword>
<gene>
    <name evidence="9" type="ORF">LSH36_861g01035</name>
</gene>
<dbReference type="InterPro" id="IPR011989">
    <property type="entry name" value="ARM-like"/>
</dbReference>
<feature type="domain" description="IBB" evidence="8">
    <location>
        <begin position="1"/>
        <end position="55"/>
    </location>
</feature>
<evidence type="ECO:0000313" key="9">
    <source>
        <dbReference type="EMBL" id="KAK2143233.1"/>
    </source>
</evidence>
<dbReference type="EMBL" id="JAODUP010000861">
    <property type="protein sequence ID" value="KAK2143233.1"/>
    <property type="molecule type" value="Genomic_DNA"/>
</dbReference>
<feature type="repeat" description="ARM" evidence="6">
    <location>
        <begin position="161"/>
        <end position="189"/>
    </location>
</feature>
<dbReference type="Proteomes" id="UP001208570">
    <property type="component" value="Unassembled WGS sequence"/>
</dbReference>
<dbReference type="GO" id="GO:0006606">
    <property type="term" value="P:protein import into nucleus"/>
    <property type="evidence" value="ECO:0007669"/>
    <property type="project" value="InterPro"/>
</dbReference>
<dbReference type="Pfam" id="PF00514">
    <property type="entry name" value="Arm"/>
    <property type="match status" value="7"/>
</dbReference>
<dbReference type="AlphaFoldDB" id="A0AAD9IZH8"/>
<feature type="compositionally biased region" description="Basic and acidic residues" evidence="7">
    <location>
        <begin position="1"/>
        <end position="43"/>
    </location>
</feature>
<reference evidence="9" key="1">
    <citation type="journal article" date="2023" name="Mol. Biol. Evol.">
        <title>Third-Generation Sequencing Reveals the Adaptive Role of the Epigenome in Three Deep-Sea Polychaetes.</title>
        <authorList>
            <person name="Perez M."/>
            <person name="Aroh O."/>
            <person name="Sun Y."/>
            <person name="Lan Y."/>
            <person name="Juniper S.K."/>
            <person name="Young C.R."/>
            <person name="Angers B."/>
            <person name="Qian P.Y."/>
        </authorList>
    </citation>
    <scope>NUCLEOTIDE SEQUENCE</scope>
    <source>
        <strain evidence="9">P08H-3</strain>
    </source>
</reference>
<dbReference type="Pfam" id="PF01749">
    <property type="entry name" value="IBB"/>
    <property type="match status" value="1"/>
</dbReference>
<dbReference type="InterPro" id="IPR032413">
    <property type="entry name" value="Arm_3"/>
</dbReference>
<evidence type="ECO:0000256" key="4">
    <source>
        <dbReference type="ARBA" id="ARBA00022927"/>
    </source>
</evidence>
<proteinExistence type="inferred from homology"/>
<dbReference type="SMART" id="SM00185">
    <property type="entry name" value="ARM"/>
    <property type="match status" value="8"/>
</dbReference>
<dbReference type="GO" id="GO:0061608">
    <property type="term" value="F:nuclear import signal receptor activity"/>
    <property type="evidence" value="ECO:0007669"/>
    <property type="project" value="InterPro"/>
</dbReference>
<feature type="repeat" description="ARM" evidence="6">
    <location>
        <begin position="116"/>
        <end position="161"/>
    </location>
</feature>
<dbReference type="PROSITE" id="PS50176">
    <property type="entry name" value="ARM_REPEAT"/>
    <property type="match status" value="3"/>
</dbReference>
<keyword evidence="4 5" id="KW-0653">Protein transport</keyword>
<dbReference type="InterPro" id="IPR024931">
    <property type="entry name" value="Importin_alpha"/>
</dbReference>
<dbReference type="InterPro" id="IPR036975">
    <property type="entry name" value="Importin-a_IBB_sf"/>
</dbReference>
<name>A0AAD9IZH8_9ANNE</name>
<organism evidence="9 10">
    <name type="scientific">Paralvinella palmiformis</name>
    <dbReference type="NCBI Taxonomy" id="53620"/>
    <lineage>
        <taxon>Eukaryota</taxon>
        <taxon>Metazoa</taxon>
        <taxon>Spiralia</taxon>
        <taxon>Lophotrochozoa</taxon>
        <taxon>Annelida</taxon>
        <taxon>Polychaeta</taxon>
        <taxon>Sedentaria</taxon>
        <taxon>Canalipalpata</taxon>
        <taxon>Terebellida</taxon>
        <taxon>Terebelliformia</taxon>
        <taxon>Alvinellidae</taxon>
        <taxon>Paralvinella</taxon>
    </lineage>
</organism>
<protein>
    <recommendedName>
        <fullName evidence="5">Importin subunit alpha</fullName>
    </recommendedName>
</protein>
<dbReference type="InterPro" id="IPR002652">
    <property type="entry name" value="Importin-a_IBB"/>
</dbReference>
<dbReference type="Gene3D" id="1.25.10.10">
    <property type="entry name" value="Leucine-rich Repeat Variant"/>
    <property type="match status" value="1"/>
</dbReference>
<evidence type="ECO:0000256" key="7">
    <source>
        <dbReference type="SAM" id="MobiDB-lite"/>
    </source>
</evidence>
<comment type="caution">
    <text evidence="9">The sequence shown here is derived from an EMBL/GenBank/DDBJ whole genome shotgun (WGS) entry which is preliminary data.</text>
</comment>
<dbReference type="GO" id="GO:0005737">
    <property type="term" value="C:cytoplasm"/>
    <property type="evidence" value="ECO:0007669"/>
    <property type="project" value="InterPro"/>
</dbReference>
<dbReference type="PIRSF" id="PIRSF005673">
    <property type="entry name" value="Importin_alpha"/>
    <property type="match status" value="1"/>
</dbReference>
<dbReference type="PROSITE" id="PS51214">
    <property type="entry name" value="IBB"/>
    <property type="match status" value="1"/>
</dbReference>
<dbReference type="PANTHER" id="PTHR23316">
    <property type="entry name" value="IMPORTIN ALPHA"/>
    <property type="match status" value="1"/>
</dbReference>
<evidence type="ECO:0000256" key="1">
    <source>
        <dbReference type="ARBA" id="ARBA00010394"/>
    </source>
</evidence>
<keyword evidence="10" id="KW-1185">Reference proteome</keyword>
<dbReference type="GO" id="GO:0005634">
    <property type="term" value="C:nucleus"/>
    <property type="evidence" value="ECO:0007669"/>
    <property type="project" value="UniProtKB-ARBA"/>
</dbReference>
<feature type="repeat" description="ARM" evidence="6">
    <location>
        <begin position="330"/>
        <end position="372"/>
    </location>
</feature>
<dbReference type="SUPFAM" id="SSF48371">
    <property type="entry name" value="ARM repeat"/>
    <property type="match status" value="1"/>
</dbReference>
<evidence type="ECO:0000256" key="3">
    <source>
        <dbReference type="ARBA" id="ARBA00022737"/>
    </source>
</evidence>
<evidence type="ECO:0000256" key="2">
    <source>
        <dbReference type="ARBA" id="ARBA00022448"/>
    </source>
</evidence>
<dbReference type="FunFam" id="1.25.10.10:FF:000009">
    <property type="entry name" value="Importin subunit alpha"/>
    <property type="match status" value="1"/>
</dbReference>
<evidence type="ECO:0000259" key="8">
    <source>
        <dbReference type="PROSITE" id="PS51214"/>
    </source>
</evidence>